<sequence length="37" mass="4462">MYLIFLSIVFRGKDLKEILFLQFGIAKKNRKYIKEPT</sequence>
<evidence type="ECO:0000313" key="1">
    <source>
        <dbReference type="EMBL" id="QHT85410.1"/>
    </source>
</evidence>
<protein>
    <submittedName>
        <fullName evidence="1">Uncharacterized protein</fullName>
    </submittedName>
</protein>
<dbReference type="EMBL" id="MN740041">
    <property type="protein sequence ID" value="QHT85410.1"/>
    <property type="molecule type" value="Genomic_DNA"/>
</dbReference>
<name>A0A6C0HYE7_9ZZZZ</name>
<reference evidence="1" key="1">
    <citation type="journal article" date="2020" name="Nature">
        <title>Giant virus diversity and host interactions through global metagenomics.</title>
        <authorList>
            <person name="Schulz F."/>
            <person name="Roux S."/>
            <person name="Paez-Espino D."/>
            <person name="Jungbluth S."/>
            <person name="Walsh D.A."/>
            <person name="Denef V.J."/>
            <person name="McMahon K.D."/>
            <person name="Konstantinidis K.T."/>
            <person name="Eloe-Fadrosh E.A."/>
            <person name="Kyrpides N.C."/>
            <person name="Woyke T."/>
        </authorList>
    </citation>
    <scope>NUCLEOTIDE SEQUENCE</scope>
    <source>
        <strain evidence="1">GVMAG-M-3300023184-17</strain>
    </source>
</reference>
<proteinExistence type="predicted"/>
<dbReference type="AlphaFoldDB" id="A0A6C0HYE7"/>
<organism evidence="1">
    <name type="scientific">viral metagenome</name>
    <dbReference type="NCBI Taxonomy" id="1070528"/>
    <lineage>
        <taxon>unclassified sequences</taxon>
        <taxon>metagenomes</taxon>
        <taxon>organismal metagenomes</taxon>
    </lineage>
</organism>
<accession>A0A6C0HYE7</accession>